<accession>A0ABR3F9Y3</accession>
<keyword evidence="3" id="KW-1185">Reference proteome</keyword>
<sequence length="594" mass="64651">MSENSSHGSSHESHRSQSHDTQSLTSVSGTQITHPDDYKPPDSSPNSRAGDGISVSSQEDEEFNHGRVRDFRVMELQGHLENTRGPRYIYQDWPDMNDSLPHARSKQEEAINLAAAVAGTIALKLPVYAVKAMYATHETSTIPVIVALVADSSIDLFPQGFTPTIDIHVLSGNFKWASGRQAGQDPIDIDTPQPYPFPTQGCALATGLPGSETFAFTCGGILFGRAGGGQPAENRVPPVYILSAAHPYSPKFHPILDDVQPKGAIFWPHTQWRIDSLEKAESAHQGHLRELGKIQTQLRCAEAKLQGLTATDSTEEAMDLAQSGDAQLKEQWRHIRRIRVNVASVQKYVDRTRQDSRSGMIKELQHLQGASDVVAEVVVARFGIFPFHLTPPASRSTPTCVVQESTEACSATGLTTSPSASLAPSQLLRDFILARVTKPEIVRKLVEHHSQVCEVSPTAGPLILGQNVVRLSELATHSFEGQYCQHGKISSVPLFYGLDDNAVRVSFSSRGAASSLPTKGFCVQGERGQPIFAPEGASGALVYEYLGYVPVGMITGIFTSITDQVTLSIILPIQETIEFLEAQVGEELRFQLPD</sequence>
<evidence type="ECO:0000313" key="2">
    <source>
        <dbReference type="EMBL" id="KAL0571863.1"/>
    </source>
</evidence>
<feature type="compositionally biased region" description="Basic and acidic residues" evidence="1">
    <location>
        <begin position="9"/>
        <end position="18"/>
    </location>
</feature>
<feature type="region of interest" description="Disordered" evidence="1">
    <location>
        <begin position="1"/>
        <end position="68"/>
    </location>
</feature>
<comment type="caution">
    <text evidence="2">The sequence shown here is derived from an EMBL/GenBank/DDBJ whole genome shotgun (WGS) entry which is preliminary data.</text>
</comment>
<feature type="compositionally biased region" description="Polar residues" evidence="1">
    <location>
        <begin position="20"/>
        <end position="33"/>
    </location>
</feature>
<evidence type="ECO:0000256" key="1">
    <source>
        <dbReference type="SAM" id="MobiDB-lite"/>
    </source>
</evidence>
<organism evidence="2 3">
    <name type="scientific">Marasmius crinis-equi</name>
    <dbReference type="NCBI Taxonomy" id="585013"/>
    <lineage>
        <taxon>Eukaryota</taxon>
        <taxon>Fungi</taxon>
        <taxon>Dikarya</taxon>
        <taxon>Basidiomycota</taxon>
        <taxon>Agaricomycotina</taxon>
        <taxon>Agaricomycetes</taxon>
        <taxon>Agaricomycetidae</taxon>
        <taxon>Agaricales</taxon>
        <taxon>Marasmiineae</taxon>
        <taxon>Marasmiaceae</taxon>
        <taxon>Marasmius</taxon>
    </lineage>
</organism>
<dbReference type="Proteomes" id="UP001465976">
    <property type="component" value="Unassembled WGS sequence"/>
</dbReference>
<dbReference type="EMBL" id="JBAHYK010000705">
    <property type="protein sequence ID" value="KAL0571863.1"/>
    <property type="molecule type" value="Genomic_DNA"/>
</dbReference>
<evidence type="ECO:0000313" key="3">
    <source>
        <dbReference type="Proteomes" id="UP001465976"/>
    </source>
</evidence>
<name>A0ABR3F9Y3_9AGAR</name>
<reference evidence="2 3" key="1">
    <citation type="submission" date="2024-02" db="EMBL/GenBank/DDBJ databases">
        <title>A draft genome for the cacao thread blight pathogen Marasmius crinis-equi.</title>
        <authorList>
            <person name="Cohen S.P."/>
            <person name="Baruah I.K."/>
            <person name="Amoako-Attah I."/>
            <person name="Bukari Y."/>
            <person name="Meinhardt L.W."/>
            <person name="Bailey B.A."/>
        </authorList>
    </citation>
    <scope>NUCLEOTIDE SEQUENCE [LARGE SCALE GENOMIC DNA]</scope>
    <source>
        <strain evidence="2 3">GH-76</strain>
    </source>
</reference>
<proteinExistence type="predicted"/>
<gene>
    <name evidence="2" type="ORF">V5O48_010101</name>
</gene>
<protein>
    <submittedName>
        <fullName evidence="2">Uncharacterized protein</fullName>
    </submittedName>
</protein>